<dbReference type="InterPro" id="IPR029058">
    <property type="entry name" value="AB_hydrolase_fold"/>
</dbReference>
<dbReference type="InterPro" id="IPR052897">
    <property type="entry name" value="Sec-Metab_Biosynth_Hydrolase"/>
</dbReference>
<dbReference type="PANTHER" id="PTHR37017">
    <property type="entry name" value="AB HYDROLASE-1 DOMAIN-CONTAINING PROTEIN-RELATED"/>
    <property type="match status" value="1"/>
</dbReference>
<dbReference type="PANTHER" id="PTHR37017:SF13">
    <property type="entry name" value="AB HYDROLASE-1 DOMAIN-CONTAINING PROTEIN"/>
    <property type="match status" value="1"/>
</dbReference>
<dbReference type="OrthoDB" id="408373at2759"/>
<evidence type="ECO:0000313" key="2">
    <source>
        <dbReference type="EMBL" id="OAA57050.1"/>
    </source>
</evidence>
<protein>
    <recommendedName>
        <fullName evidence="1">AB hydrolase-1 domain-containing protein</fullName>
    </recommendedName>
</protein>
<dbReference type="Proteomes" id="UP000076874">
    <property type="component" value="Unassembled WGS sequence"/>
</dbReference>
<dbReference type="Pfam" id="PF12697">
    <property type="entry name" value="Abhydrolase_6"/>
    <property type="match status" value="1"/>
</dbReference>
<dbReference type="InterPro" id="IPR000073">
    <property type="entry name" value="AB_hydrolase_1"/>
</dbReference>
<dbReference type="Gene3D" id="3.40.50.1820">
    <property type="entry name" value="alpha/beta hydrolase"/>
    <property type="match status" value="1"/>
</dbReference>
<gene>
    <name evidence="2" type="ORF">SPI_07431</name>
</gene>
<keyword evidence="3" id="KW-1185">Reference proteome</keyword>
<organism evidence="2 3">
    <name type="scientific">Niveomyces insectorum RCEF 264</name>
    <dbReference type="NCBI Taxonomy" id="1081102"/>
    <lineage>
        <taxon>Eukaryota</taxon>
        <taxon>Fungi</taxon>
        <taxon>Dikarya</taxon>
        <taxon>Ascomycota</taxon>
        <taxon>Pezizomycotina</taxon>
        <taxon>Sordariomycetes</taxon>
        <taxon>Hypocreomycetidae</taxon>
        <taxon>Hypocreales</taxon>
        <taxon>Cordycipitaceae</taxon>
        <taxon>Niveomyces</taxon>
    </lineage>
</organism>
<dbReference type="SUPFAM" id="SSF53474">
    <property type="entry name" value="alpha/beta-Hydrolases"/>
    <property type="match status" value="1"/>
</dbReference>
<accession>A0A167PUX6</accession>
<evidence type="ECO:0000313" key="3">
    <source>
        <dbReference type="Proteomes" id="UP000076874"/>
    </source>
</evidence>
<name>A0A167PUX6_9HYPO</name>
<comment type="caution">
    <text evidence="2">The sequence shown here is derived from an EMBL/GenBank/DDBJ whole genome shotgun (WGS) entry which is preliminary data.</text>
</comment>
<feature type="domain" description="AB hydrolase-1" evidence="1">
    <location>
        <begin position="9"/>
        <end position="248"/>
    </location>
</feature>
<sequence length="256" mass="27804">MASDAKPVVVLIPGAFHKPSVWSPVAERLRNRGYTVLTPPLAVTGDLSGQTPQSQAWKDLAGADALDDAKVVLSELEPFLADGREAVVVSHSYGSVASTAAVYGNTVVDRAAKGLKGGVKSVVNIAGFAYPVREKGIMGDTSEPPLEAYHVLKDEARDIWFSDLTPAAREETWATHIYKTQSRKSFLYFPKFVEADINVPKTYVLCENDQAVPPAFEEHMAKTGQYDPVLRLPCGHEAPFVLPDEVVNIIVQAADR</sequence>
<dbReference type="STRING" id="1081102.A0A167PUX6"/>
<dbReference type="EMBL" id="AZHD01000015">
    <property type="protein sequence ID" value="OAA57050.1"/>
    <property type="molecule type" value="Genomic_DNA"/>
</dbReference>
<proteinExistence type="predicted"/>
<reference evidence="2 3" key="1">
    <citation type="journal article" date="2016" name="Genome Biol. Evol.">
        <title>Divergent and convergent evolution of fungal pathogenicity.</title>
        <authorList>
            <person name="Shang Y."/>
            <person name="Xiao G."/>
            <person name="Zheng P."/>
            <person name="Cen K."/>
            <person name="Zhan S."/>
            <person name="Wang C."/>
        </authorList>
    </citation>
    <scope>NUCLEOTIDE SEQUENCE [LARGE SCALE GENOMIC DNA]</scope>
    <source>
        <strain evidence="2 3">RCEF 264</strain>
    </source>
</reference>
<dbReference type="AlphaFoldDB" id="A0A167PUX6"/>
<evidence type="ECO:0000259" key="1">
    <source>
        <dbReference type="Pfam" id="PF12697"/>
    </source>
</evidence>